<proteinExistence type="predicted"/>
<dbReference type="Gene3D" id="3.30.390.30">
    <property type="match status" value="1"/>
</dbReference>
<dbReference type="AlphaFoldDB" id="A0A326UBD2"/>
<dbReference type="EMBL" id="QKUF01000002">
    <property type="protein sequence ID" value="PZW34390.1"/>
    <property type="molecule type" value="Genomic_DNA"/>
</dbReference>
<keyword evidence="4" id="KW-0560">Oxidoreductase</keyword>
<dbReference type="GO" id="GO:0016651">
    <property type="term" value="F:oxidoreductase activity, acting on NAD(P)H"/>
    <property type="evidence" value="ECO:0007669"/>
    <property type="project" value="TreeGrafter"/>
</dbReference>
<dbReference type="GO" id="GO:0005737">
    <property type="term" value="C:cytoplasm"/>
    <property type="evidence" value="ECO:0007669"/>
    <property type="project" value="TreeGrafter"/>
</dbReference>
<dbReference type="PRINTS" id="PR00368">
    <property type="entry name" value="FADPNR"/>
</dbReference>
<evidence type="ECO:0000256" key="1">
    <source>
        <dbReference type="ARBA" id="ARBA00001974"/>
    </source>
</evidence>
<sequence>MTQRQVDGHIVIVGASLAGLRAAETLRDEGFNGQLTIIGDEPYAPYDRPPLSKTVLTGWLPVEHTTLPRLRDIQADWLLGVPAVRLDPRKKQVTIEGGQQVDFDRLLITTGTRARPWPDQQQADLDGVYTIRTLDDAAGLHARLASRPKRVLIIGAGFIGSEVASVCRELDLPVTVVERGPTPLAGALGQAAGSVAARLQRRCGVDLRCNTTVMELIGDEQGHLRQARLSDGDTLDIDVAVVALGSIRNTEWLEGSGLAADRRGIACDSSCRVFSEDGMVLDDIFVAGDVARWPHPVYSGELIAVEHWGNAVDQAQIAAHNMICPPSERRPHKALPAFWSNQFNVNLKLVGLPSIADEVVVTQGSVADLHFVAAYGQKGRIVAAVAINQPRWLPAYEAMIEQRAPFPPMLHAADGPPELHPVPAGVPLEDLPTHSADATATGPWPGPAEISASAMRDPRIPPGTPLL</sequence>
<dbReference type="Pfam" id="PF07992">
    <property type="entry name" value="Pyr_redox_2"/>
    <property type="match status" value="1"/>
</dbReference>
<dbReference type="InterPro" id="IPR023753">
    <property type="entry name" value="FAD/NAD-binding_dom"/>
</dbReference>
<evidence type="ECO:0000256" key="5">
    <source>
        <dbReference type="SAM" id="MobiDB-lite"/>
    </source>
</evidence>
<evidence type="ECO:0000313" key="9">
    <source>
        <dbReference type="Proteomes" id="UP000248806"/>
    </source>
</evidence>
<dbReference type="OrthoDB" id="9802028at2"/>
<gene>
    <name evidence="8" type="ORF">EI42_01227</name>
</gene>
<dbReference type="PANTHER" id="PTHR43557:SF2">
    <property type="entry name" value="RIESKE DOMAIN-CONTAINING PROTEIN-RELATED"/>
    <property type="match status" value="1"/>
</dbReference>
<dbReference type="Proteomes" id="UP000248806">
    <property type="component" value="Unassembled WGS sequence"/>
</dbReference>
<dbReference type="InterPro" id="IPR016156">
    <property type="entry name" value="FAD/NAD-linked_Rdtase_dimer_sf"/>
</dbReference>
<evidence type="ECO:0000259" key="7">
    <source>
        <dbReference type="Pfam" id="PF14759"/>
    </source>
</evidence>
<evidence type="ECO:0000259" key="6">
    <source>
        <dbReference type="Pfam" id="PF07992"/>
    </source>
</evidence>
<feature type="domain" description="FAD/NAD(P)-binding" evidence="6">
    <location>
        <begin position="9"/>
        <end position="314"/>
    </location>
</feature>
<dbReference type="InterPro" id="IPR050446">
    <property type="entry name" value="FAD-oxidoreductase/Apoptosis"/>
</dbReference>
<dbReference type="SUPFAM" id="SSF55424">
    <property type="entry name" value="FAD/NAD-linked reductases, dimerisation (C-terminal) domain"/>
    <property type="match status" value="1"/>
</dbReference>
<keyword evidence="3" id="KW-0274">FAD</keyword>
<keyword evidence="9" id="KW-1185">Reference proteome</keyword>
<dbReference type="Pfam" id="PF14759">
    <property type="entry name" value="Reductase_C"/>
    <property type="match status" value="1"/>
</dbReference>
<dbReference type="Gene3D" id="3.50.50.60">
    <property type="entry name" value="FAD/NAD(P)-binding domain"/>
    <property type="match status" value="2"/>
</dbReference>
<dbReference type="InterPro" id="IPR036188">
    <property type="entry name" value="FAD/NAD-bd_sf"/>
</dbReference>
<dbReference type="SUPFAM" id="SSF51905">
    <property type="entry name" value="FAD/NAD(P)-binding domain"/>
    <property type="match status" value="1"/>
</dbReference>
<dbReference type="PRINTS" id="PR00411">
    <property type="entry name" value="PNDRDTASEI"/>
</dbReference>
<organism evidence="8 9">
    <name type="scientific">Thermosporothrix hazakensis</name>
    <dbReference type="NCBI Taxonomy" id="644383"/>
    <lineage>
        <taxon>Bacteria</taxon>
        <taxon>Bacillati</taxon>
        <taxon>Chloroflexota</taxon>
        <taxon>Ktedonobacteria</taxon>
        <taxon>Ktedonobacterales</taxon>
        <taxon>Thermosporotrichaceae</taxon>
        <taxon>Thermosporothrix</taxon>
    </lineage>
</organism>
<protein>
    <submittedName>
        <fullName evidence="8">NADPH-dependent 2,4-dienoyl-CoA reductase/sulfur reductase-like enzyme</fullName>
    </submittedName>
</protein>
<comment type="cofactor">
    <cofactor evidence="1">
        <name>FAD</name>
        <dbReference type="ChEBI" id="CHEBI:57692"/>
    </cofactor>
</comment>
<name>A0A326UBD2_THEHA</name>
<reference evidence="8 9" key="1">
    <citation type="submission" date="2018-06" db="EMBL/GenBank/DDBJ databases">
        <title>Genomic Encyclopedia of Archaeal and Bacterial Type Strains, Phase II (KMG-II): from individual species to whole genera.</title>
        <authorList>
            <person name="Goeker M."/>
        </authorList>
    </citation>
    <scope>NUCLEOTIDE SEQUENCE [LARGE SCALE GENOMIC DNA]</scope>
    <source>
        <strain evidence="8 9">ATCC BAA-1881</strain>
    </source>
</reference>
<keyword evidence="2" id="KW-0285">Flavoprotein</keyword>
<dbReference type="InterPro" id="IPR028202">
    <property type="entry name" value="Reductase_C"/>
</dbReference>
<feature type="region of interest" description="Disordered" evidence="5">
    <location>
        <begin position="414"/>
        <end position="467"/>
    </location>
</feature>
<feature type="domain" description="Reductase C-terminal" evidence="7">
    <location>
        <begin position="338"/>
        <end position="409"/>
    </location>
</feature>
<accession>A0A326UBD2</accession>
<comment type="caution">
    <text evidence="8">The sequence shown here is derived from an EMBL/GenBank/DDBJ whole genome shotgun (WGS) entry which is preliminary data.</text>
</comment>
<dbReference type="RefSeq" id="WP_111319894.1">
    <property type="nucleotide sequence ID" value="NZ_BIFX01000001.1"/>
</dbReference>
<evidence type="ECO:0000256" key="4">
    <source>
        <dbReference type="ARBA" id="ARBA00023002"/>
    </source>
</evidence>
<evidence type="ECO:0000256" key="2">
    <source>
        <dbReference type="ARBA" id="ARBA00022630"/>
    </source>
</evidence>
<evidence type="ECO:0000256" key="3">
    <source>
        <dbReference type="ARBA" id="ARBA00022827"/>
    </source>
</evidence>
<evidence type="ECO:0000313" key="8">
    <source>
        <dbReference type="EMBL" id="PZW34390.1"/>
    </source>
</evidence>
<dbReference type="PANTHER" id="PTHR43557">
    <property type="entry name" value="APOPTOSIS-INDUCING FACTOR 1"/>
    <property type="match status" value="1"/>
</dbReference>